<dbReference type="PANTHER" id="PTHR36781">
    <property type="entry name" value="OS05G0114600 PROTEIN"/>
    <property type="match status" value="1"/>
</dbReference>
<evidence type="ECO:0000313" key="1">
    <source>
        <dbReference type="EMBL" id="MCL7047017.1"/>
    </source>
</evidence>
<keyword evidence="2" id="KW-1185">Reference proteome</keyword>
<dbReference type="Proteomes" id="UP001177140">
    <property type="component" value="Unassembled WGS sequence"/>
</dbReference>
<reference evidence="1" key="1">
    <citation type="submission" date="2022-03" db="EMBL/GenBank/DDBJ databases">
        <title>A functionally conserved STORR gene fusion in Papaver species that diverged 16.8 million years ago.</title>
        <authorList>
            <person name="Catania T."/>
        </authorList>
    </citation>
    <scope>NUCLEOTIDE SEQUENCE</scope>
    <source>
        <strain evidence="1">S-191538</strain>
    </source>
</reference>
<gene>
    <name evidence="1" type="ORF">MKW94_023678</name>
</gene>
<protein>
    <submittedName>
        <fullName evidence="1">Uncharacterized protein</fullName>
    </submittedName>
</protein>
<dbReference type="EMBL" id="JAJJMA010288466">
    <property type="protein sequence ID" value="MCL7047017.1"/>
    <property type="molecule type" value="Genomic_DNA"/>
</dbReference>
<dbReference type="AlphaFoldDB" id="A0AA41VT91"/>
<comment type="caution">
    <text evidence="1">The sequence shown here is derived from an EMBL/GenBank/DDBJ whole genome shotgun (WGS) entry which is preliminary data.</text>
</comment>
<proteinExistence type="predicted"/>
<accession>A0AA41VT91</accession>
<evidence type="ECO:0000313" key="2">
    <source>
        <dbReference type="Proteomes" id="UP001177140"/>
    </source>
</evidence>
<dbReference type="PANTHER" id="PTHR36781:SF1">
    <property type="entry name" value="OS05G0114600 PROTEIN"/>
    <property type="match status" value="1"/>
</dbReference>
<organism evidence="1 2">
    <name type="scientific">Papaver nudicaule</name>
    <name type="common">Iceland poppy</name>
    <dbReference type="NCBI Taxonomy" id="74823"/>
    <lineage>
        <taxon>Eukaryota</taxon>
        <taxon>Viridiplantae</taxon>
        <taxon>Streptophyta</taxon>
        <taxon>Embryophyta</taxon>
        <taxon>Tracheophyta</taxon>
        <taxon>Spermatophyta</taxon>
        <taxon>Magnoliopsida</taxon>
        <taxon>Ranunculales</taxon>
        <taxon>Papaveraceae</taxon>
        <taxon>Papaveroideae</taxon>
        <taxon>Papaver</taxon>
    </lineage>
</organism>
<name>A0AA41VT91_PAPNU</name>
<sequence>MKGKYGMRSCKVRNELSKGVWVIGSWGVGEWKDLSMSAHYRARLLKEVLPAGQDWPYDPARKEMRTKRKGHKCDRYLLKSLQILLIY</sequence>